<dbReference type="EMBL" id="CP014699">
    <property type="protein sequence ID" value="AND79107.1"/>
    <property type="molecule type" value="Genomic_DNA"/>
</dbReference>
<reference evidence="2" key="2">
    <citation type="submission" date="2016-03" db="EMBL/GenBank/DDBJ databases">
        <title>Streptococcus antelopensis sp. nov., isolated from the feces of the Tibetan antelope (Pantholops hodgsonii) in Hoh Xil National Nature Reserve, Qinghai, China.</title>
        <authorList>
            <person name="Bai X."/>
        </authorList>
    </citation>
    <scope>NUCLEOTIDE SEQUENCE [LARGE SCALE GENOMIC DNA]</scope>
    <source>
        <strain evidence="2">TA 26</strain>
    </source>
</reference>
<dbReference type="KEGG" id="spat:A0O21_03240"/>
<name>A0A172Q6R5_9STRE</name>
<sequence>MNNHFSPRVKYYIDNYLDGIRLASTGKGIAFIHSGMHSSDFEQYFNVELHDIVINNSDMDFSIIYSNY</sequence>
<dbReference type="Proteomes" id="UP000077317">
    <property type="component" value="Chromosome"/>
</dbReference>
<gene>
    <name evidence="1" type="ORF">A0O21_03240</name>
</gene>
<dbReference type="AlphaFoldDB" id="A0A172Q6R5"/>
<protein>
    <submittedName>
        <fullName evidence="1">Uncharacterized protein</fullName>
    </submittedName>
</protein>
<keyword evidence="2" id="KW-1185">Reference proteome</keyword>
<organism evidence="1 2">
    <name type="scientific">Streptococcus pantholopis</name>
    <dbReference type="NCBI Taxonomy" id="1811193"/>
    <lineage>
        <taxon>Bacteria</taxon>
        <taxon>Bacillati</taxon>
        <taxon>Bacillota</taxon>
        <taxon>Bacilli</taxon>
        <taxon>Lactobacillales</taxon>
        <taxon>Streptococcaceae</taxon>
        <taxon>Streptococcus</taxon>
    </lineage>
</organism>
<dbReference type="RefSeq" id="WP_067061182.1">
    <property type="nucleotide sequence ID" value="NZ_CP014699.1"/>
</dbReference>
<reference evidence="1 2" key="1">
    <citation type="journal article" date="2016" name="Int. J. Syst. Evol. Microbiol.">
        <title>Streptococcuspantholopis sp. nov., isolated from faeces of the Tibetan antelope (Pantholops hodgsonii).</title>
        <authorList>
            <person name="Bai X."/>
            <person name="Xiong Y."/>
            <person name="Lu S."/>
            <person name="Jin D."/>
            <person name="Lai X."/>
            <person name="Yang J."/>
            <person name="Niu L."/>
            <person name="Hu S."/>
            <person name="Meng X."/>
            <person name="Pu J."/>
            <person name="Ye C."/>
            <person name="Xu J."/>
        </authorList>
    </citation>
    <scope>NUCLEOTIDE SEQUENCE [LARGE SCALE GENOMIC DNA]</scope>
    <source>
        <strain evidence="1 2">TA 26</strain>
    </source>
</reference>
<accession>A0A172Q6R5</accession>
<evidence type="ECO:0000313" key="2">
    <source>
        <dbReference type="Proteomes" id="UP000077317"/>
    </source>
</evidence>
<evidence type="ECO:0000313" key="1">
    <source>
        <dbReference type="EMBL" id="AND79107.1"/>
    </source>
</evidence>
<proteinExistence type="predicted"/>